<dbReference type="SUPFAM" id="SSF56112">
    <property type="entry name" value="Protein kinase-like (PK-like)"/>
    <property type="match status" value="1"/>
</dbReference>
<evidence type="ECO:0000256" key="4">
    <source>
        <dbReference type="ARBA" id="ARBA00022527"/>
    </source>
</evidence>
<comment type="catalytic activity">
    <reaction evidence="11">
        <text>L-seryl-[protein] + ATP = O-phospho-L-seryl-[protein] + ADP + H(+)</text>
        <dbReference type="Rhea" id="RHEA:17989"/>
        <dbReference type="Rhea" id="RHEA-COMP:9863"/>
        <dbReference type="Rhea" id="RHEA-COMP:11604"/>
        <dbReference type="ChEBI" id="CHEBI:15378"/>
        <dbReference type="ChEBI" id="CHEBI:29999"/>
        <dbReference type="ChEBI" id="CHEBI:30616"/>
        <dbReference type="ChEBI" id="CHEBI:83421"/>
        <dbReference type="ChEBI" id="CHEBI:456216"/>
        <dbReference type="EC" id="2.7.11.1"/>
    </reaction>
</comment>
<dbReference type="InParanoid" id="W3WRB7"/>
<feature type="compositionally biased region" description="Polar residues" evidence="12">
    <location>
        <begin position="489"/>
        <end position="501"/>
    </location>
</feature>
<dbReference type="OrthoDB" id="2018507at2759"/>
<keyword evidence="4" id="KW-0723">Serine/threonine-protein kinase</keyword>
<dbReference type="GeneID" id="19276788"/>
<accession>W3WRB7</accession>
<dbReference type="GO" id="GO:0005524">
    <property type="term" value="F:ATP binding"/>
    <property type="evidence" value="ECO:0007669"/>
    <property type="project" value="UniProtKB-KW"/>
</dbReference>
<evidence type="ECO:0000256" key="1">
    <source>
        <dbReference type="ARBA" id="ARBA00004496"/>
    </source>
</evidence>
<dbReference type="GO" id="GO:0000147">
    <property type="term" value="P:actin cortical patch assembly"/>
    <property type="evidence" value="ECO:0007669"/>
    <property type="project" value="TreeGrafter"/>
</dbReference>
<feature type="compositionally biased region" description="Basic residues" evidence="12">
    <location>
        <begin position="743"/>
        <end position="752"/>
    </location>
</feature>
<dbReference type="EC" id="2.7.11.1" evidence="2"/>
<evidence type="ECO:0000313" key="14">
    <source>
        <dbReference type="EMBL" id="ETS76388.1"/>
    </source>
</evidence>
<dbReference type="EMBL" id="KI912117">
    <property type="protein sequence ID" value="ETS76388.1"/>
    <property type="molecule type" value="Genomic_DNA"/>
</dbReference>
<keyword evidence="3" id="KW-0963">Cytoplasm</keyword>
<evidence type="ECO:0000256" key="8">
    <source>
        <dbReference type="ARBA" id="ARBA00022777"/>
    </source>
</evidence>
<feature type="region of interest" description="Disordered" evidence="12">
    <location>
        <begin position="885"/>
        <end position="979"/>
    </location>
</feature>
<dbReference type="Proteomes" id="UP000030651">
    <property type="component" value="Unassembled WGS sequence"/>
</dbReference>
<feature type="compositionally biased region" description="Pro residues" evidence="12">
    <location>
        <begin position="937"/>
        <end position="951"/>
    </location>
</feature>
<comment type="subcellular location">
    <subcellularLocation>
        <location evidence="1">Cytoplasm</location>
    </subcellularLocation>
</comment>
<sequence length="1038" mass="112642">MAQYGGTMPMAGPRAGQQVAYAQQQHPVVPMQASNAPAGTFSPGTKIQVGEHRVVIQKYLSEGGFAHVYLVKLPKPVDGTDLAVLKRVAVPDKETLRGMRTEVETMKRLKGHRPIVTYIDSHASEMAGGRGFEVFLLMEYCDGGGLIDFMNTRLQHRLTEPEILNIFTDIAEGVACMHYLKPPLLHRDLKVENVLITMVGSRRKFKLCDFGSAAAPKPAPQSIVECRLMDEDVQRHTTMQYRSPEMIDVYRKLPIDEKSDIWALGVLLYKLCYYTTPFEEQGQLAILNASYKFPSYPVFSDRLKHLIASMLREDQRQRPNIYQVLKEGCLLQGREVPIHDIYANRAGSGTSHSSYQAPPSGKSTPVVGAVFAPPQEEKQKIPEVVPMRRGRLPAASAAQPPAPQQQASKPSPSPMKITNGDPFAALDSKSGAKSGKADELSSRFPTLDQFSILHDQGSKFEFDSPVSPPLDGSQRVSASVADAAFAMPQGTSAVPQSSNRLSGDLSRVKSLANSTTTPPPASAGKPPMTQPKPEGGQMSRASAIISSNPELQAIASPPPQNVYQTPSRPAMVSTGTMTSTPPPQELPKRDYPPIYRFPSSDHHRSSSLPRQPEIGSPQLMLDANQQPRPGASQRVPSFQAQAGHLRHPSSSRPSLEGGRPSVDLMEPISKSTSQSGRPRPTSTYLESNLDFLREKEAAPRPLRSPKLTGTSRSSPALDPQEDTVIESNVEFLRSMEETDNKRKDKSSKHSKRSSLTSLSGTKNILATKFGDAFKRFEGGGTSQPARTPSPFKDLDRSELTPIAGSEATDSKSDDGRLLGDQEDMTPEQRREAEAKALAEEERRVEAAAAEYRQRMAVRETGGSATAPPRSIGGVSRAVSIQNRVQNLLQESQKSSSAPKTAEGYGRFSDAAAAATRPEKALPDLPRKPVGMTTGNPPAKPTTPKPSAPPKPTHLNSIPTGGRISPTKQRSSAPAVPGHKAGATEQLVGLGLQGRPTLDMTAQEKEDYIQDFSKRFPSLSAIEMVERDLGAADARKGGR</sequence>
<feature type="compositionally biased region" description="Low complexity" evidence="12">
    <location>
        <begin position="393"/>
        <end position="410"/>
    </location>
</feature>
<feature type="compositionally biased region" description="Basic and acidic residues" evidence="12">
    <location>
        <begin position="808"/>
        <end position="819"/>
    </location>
</feature>
<dbReference type="FunFam" id="1.10.510.10:FF:000441">
    <property type="entry name" value="Serine/threonine protein kinase"/>
    <property type="match status" value="1"/>
</dbReference>
<evidence type="ECO:0000256" key="10">
    <source>
        <dbReference type="ARBA" id="ARBA00047899"/>
    </source>
</evidence>
<keyword evidence="15" id="KW-1185">Reference proteome</keyword>
<evidence type="ECO:0000259" key="13">
    <source>
        <dbReference type="PROSITE" id="PS50011"/>
    </source>
</evidence>
<dbReference type="PANTHER" id="PTHR22967:SF57">
    <property type="entry name" value="AUXILIN, ISOFORM A-RELATED"/>
    <property type="match status" value="1"/>
</dbReference>
<evidence type="ECO:0000256" key="12">
    <source>
        <dbReference type="SAM" id="MobiDB-lite"/>
    </source>
</evidence>
<keyword evidence="5" id="KW-0597">Phosphoprotein</keyword>
<feature type="region of interest" description="Disordered" evidence="12">
    <location>
        <begin position="347"/>
        <end position="368"/>
    </location>
</feature>
<feature type="compositionally biased region" description="Polar residues" evidence="12">
    <location>
        <begin position="561"/>
        <end position="579"/>
    </location>
</feature>
<comment type="catalytic activity">
    <reaction evidence="10">
        <text>L-threonyl-[protein] + ATP = O-phospho-L-threonyl-[protein] + ADP + H(+)</text>
        <dbReference type="Rhea" id="RHEA:46608"/>
        <dbReference type="Rhea" id="RHEA-COMP:11060"/>
        <dbReference type="Rhea" id="RHEA-COMP:11605"/>
        <dbReference type="ChEBI" id="CHEBI:15378"/>
        <dbReference type="ChEBI" id="CHEBI:30013"/>
        <dbReference type="ChEBI" id="CHEBI:30616"/>
        <dbReference type="ChEBI" id="CHEBI:61977"/>
        <dbReference type="ChEBI" id="CHEBI:456216"/>
        <dbReference type="EC" id="2.7.11.1"/>
    </reaction>
</comment>
<dbReference type="GO" id="GO:0005737">
    <property type="term" value="C:cytoplasm"/>
    <property type="evidence" value="ECO:0007669"/>
    <property type="project" value="UniProtKB-SubCell"/>
</dbReference>
<feature type="compositionally biased region" description="Basic and acidic residues" evidence="12">
    <location>
        <begin position="916"/>
        <end position="926"/>
    </location>
</feature>
<feature type="compositionally biased region" description="Polar residues" evidence="12">
    <location>
        <begin position="885"/>
        <end position="898"/>
    </location>
</feature>
<evidence type="ECO:0000256" key="6">
    <source>
        <dbReference type="ARBA" id="ARBA00022679"/>
    </source>
</evidence>
<feature type="region of interest" description="Disordered" evidence="12">
    <location>
        <begin position="774"/>
        <end position="843"/>
    </location>
</feature>
<proteinExistence type="predicted"/>
<evidence type="ECO:0000256" key="9">
    <source>
        <dbReference type="ARBA" id="ARBA00022840"/>
    </source>
</evidence>
<feature type="region of interest" description="Disordered" evidence="12">
    <location>
        <begin position="393"/>
        <end position="440"/>
    </location>
</feature>
<evidence type="ECO:0000256" key="2">
    <source>
        <dbReference type="ARBA" id="ARBA00012513"/>
    </source>
</evidence>
<dbReference type="InterPro" id="IPR000719">
    <property type="entry name" value="Prot_kinase_dom"/>
</dbReference>
<keyword evidence="6" id="KW-0808">Transferase</keyword>
<dbReference type="Pfam" id="PF00069">
    <property type="entry name" value="Pkinase"/>
    <property type="match status" value="1"/>
</dbReference>
<dbReference type="AlphaFoldDB" id="W3WRB7"/>
<gene>
    <name evidence="14" type="ORF">PFICI_11775</name>
</gene>
<feature type="compositionally biased region" description="Basic and acidic residues" evidence="12">
    <location>
        <begin position="826"/>
        <end position="843"/>
    </location>
</feature>
<feature type="compositionally biased region" description="Basic and acidic residues" evidence="12">
    <location>
        <begin position="733"/>
        <end position="742"/>
    </location>
</feature>
<evidence type="ECO:0000256" key="11">
    <source>
        <dbReference type="ARBA" id="ARBA00048679"/>
    </source>
</evidence>
<dbReference type="Gene3D" id="1.10.510.10">
    <property type="entry name" value="Transferase(Phosphotransferase) domain 1"/>
    <property type="match status" value="1"/>
</dbReference>
<evidence type="ECO:0000256" key="7">
    <source>
        <dbReference type="ARBA" id="ARBA00022741"/>
    </source>
</evidence>
<dbReference type="RefSeq" id="XP_007838547.1">
    <property type="nucleotide sequence ID" value="XM_007840356.1"/>
</dbReference>
<keyword evidence="9" id="KW-0067">ATP-binding</keyword>
<dbReference type="HOGENOM" id="CLU_011638_0_0_1"/>
<reference evidence="15" key="1">
    <citation type="journal article" date="2015" name="BMC Genomics">
        <title>Genomic and transcriptomic analysis of the endophytic fungus Pestalotiopsis fici reveals its lifestyle and high potential for synthesis of natural products.</title>
        <authorList>
            <person name="Wang X."/>
            <person name="Zhang X."/>
            <person name="Liu L."/>
            <person name="Xiang M."/>
            <person name="Wang W."/>
            <person name="Sun X."/>
            <person name="Che Y."/>
            <person name="Guo L."/>
            <person name="Liu G."/>
            <person name="Guo L."/>
            <person name="Wang C."/>
            <person name="Yin W.B."/>
            <person name="Stadler M."/>
            <person name="Zhang X."/>
            <person name="Liu X."/>
        </authorList>
    </citation>
    <scope>NUCLEOTIDE SEQUENCE [LARGE SCALE GENOMIC DNA]</scope>
    <source>
        <strain evidence="15">W106-1 / CGMCC3.15140</strain>
    </source>
</reference>
<protein>
    <recommendedName>
        <fullName evidence="2">non-specific serine/threonine protein kinase</fullName>
        <ecNumber evidence="2">2.7.11.1</ecNumber>
    </recommendedName>
</protein>
<evidence type="ECO:0000256" key="5">
    <source>
        <dbReference type="ARBA" id="ARBA00022553"/>
    </source>
</evidence>
<keyword evidence="8" id="KW-0418">Kinase</keyword>
<dbReference type="PANTHER" id="PTHR22967">
    <property type="entry name" value="SERINE/THREONINE PROTEIN KINASE"/>
    <property type="match status" value="1"/>
</dbReference>
<name>W3WRB7_PESFW</name>
<dbReference type="SMART" id="SM00220">
    <property type="entry name" value="S_TKc"/>
    <property type="match status" value="1"/>
</dbReference>
<dbReference type="KEGG" id="pfy:PFICI_11775"/>
<dbReference type="InterPro" id="IPR008271">
    <property type="entry name" value="Ser/Thr_kinase_AS"/>
</dbReference>
<dbReference type="GO" id="GO:0004674">
    <property type="term" value="F:protein serine/threonine kinase activity"/>
    <property type="evidence" value="ECO:0007669"/>
    <property type="project" value="UniProtKB-KW"/>
</dbReference>
<feature type="compositionally biased region" description="Polar residues" evidence="12">
    <location>
        <begin position="669"/>
        <end position="686"/>
    </location>
</feature>
<organism evidence="14 15">
    <name type="scientific">Pestalotiopsis fici (strain W106-1 / CGMCC3.15140)</name>
    <dbReference type="NCBI Taxonomy" id="1229662"/>
    <lineage>
        <taxon>Eukaryota</taxon>
        <taxon>Fungi</taxon>
        <taxon>Dikarya</taxon>
        <taxon>Ascomycota</taxon>
        <taxon>Pezizomycotina</taxon>
        <taxon>Sordariomycetes</taxon>
        <taxon>Xylariomycetidae</taxon>
        <taxon>Amphisphaeriales</taxon>
        <taxon>Sporocadaceae</taxon>
        <taxon>Pestalotiopsis</taxon>
    </lineage>
</organism>
<feature type="domain" description="Protein kinase" evidence="13">
    <location>
        <begin position="54"/>
        <end position="342"/>
    </location>
</feature>
<dbReference type="GO" id="GO:0007015">
    <property type="term" value="P:actin filament organization"/>
    <property type="evidence" value="ECO:0007669"/>
    <property type="project" value="TreeGrafter"/>
</dbReference>
<dbReference type="CDD" id="cd14037">
    <property type="entry name" value="STKc_NAK_like"/>
    <property type="match status" value="1"/>
</dbReference>
<dbReference type="PROSITE" id="PS50011">
    <property type="entry name" value="PROTEIN_KINASE_DOM"/>
    <property type="match status" value="1"/>
</dbReference>
<dbReference type="PROSITE" id="PS00108">
    <property type="entry name" value="PROTEIN_KINASE_ST"/>
    <property type="match status" value="1"/>
</dbReference>
<dbReference type="STRING" id="1229662.W3WRB7"/>
<dbReference type="eggNOG" id="KOG1989">
    <property type="taxonomic scope" value="Eukaryota"/>
</dbReference>
<dbReference type="OMA" id="MDSHASQ"/>
<evidence type="ECO:0000313" key="15">
    <source>
        <dbReference type="Proteomes" id="UP000030651"/>
    </source>
</evidence>
<feature type="compositionally biased region" description="Polar residues" evidence="12">
    <location>
        <begin position="347"/>
        <end position="363"/>
    </location>
</feature>
<evidence type="ECO:0000256" key="3">
    <source>
        <dbReference type="ARBA" id="ARBA00022490"/>
    </source>
</evidence>
<dbReference type="InterPro" id="IPR011009">
    <property type="entry name" value="Kinase-like_dom_sf"/>
</dbReference>
<keyword evidence="7" id="KW-0547">Nucleotide-binding</keyword>
<feature type="region of interest" description="Disordered" evidence="12">
    <location>
        <begin position="489"/>
        <end position="761"/>
    </location>
</feature>